<dbReference type="EMBL" id="QXFV01012326">
    <property type="protein sequence ID" value="KAE8951796.1"/>
    <property type="molecule type" value="Genomic_DNA"/>
</dbReference>
<reference evidence="2 3" key="1">
    <citation type="submission" date="2018-09" db="EMBL/GenBank/DDBJ databases">
        <title>Genomic investigation of the strawberry pathogen Phytophthora fragariae indicates pathogenicity is determined by transcriptional variation in three key races.</title>
        <authorList>
            <person name="Adams T.M."/>
            <person name="Armitage A.D."/>
            <person name="Sobczyk M.K."/>
            <person name="Bates H.J."/>
            <person name="Dunwell J.M."/>
            <person name="Nellist C.F."/>
            <person name="Harrison R.J."/>
        </authorList>
    </citation>
    <scope>NUCLEOTIDE SEQUENCE [LARGE SCALE GENOMIC DNA]</scope>
    <source>
        <strain evidence="2 3">SCRP249</strain>
    </source>
</reference>
<evidence type="ECO:0000259" key="1">
    <source>
        <dbReference type="PROSITE" id="PS50280"/>
    </source>
</evidence>
<gene>
    <name evidence="2" type="ORF">PR001_g33579</name>
</gene>
<comment type="caution">
    <text evidence="2">The sequence shown here is derived from an EMBL/GenBank/DDBJ whole genome shotgun (WGS) entry which is preliminary data.</text>
</comment>
<evidence type="ECO:0000313" key="3">
    <source>
        <dbReference type="Proteomes" id="UP000429607"/>
    </source>
</evidence>
<dbReference type="InterPro" id="IPR001214">
    <property type="entry name" value="SET_dom"/>
</dbReference>
<dbReference type="Pfam" id="PF00856">
    <property type="entry name" value="SET"/>
    <property type="match status" value="1"/>
</dbReference>
<dbReference type="InterPro" id="IPR046341">
    <property type="entry name" value="SET_dom_sf"/>
</dbReference>
<protein>
    <recommendedName>
        <fullName evidence="1">SET domain-containing protein</fullName>
    </recommendedName>
</protein>
<organism evidence="2 3">
    <name type="scientific">Phytophthora rubi</name>
    <dbReference type="NCBI Taxonomy" id="129364"/>
    <lineage>
        <taxon>Eukaryota</taxon>
        <taxon>Sar</taxon>
        <taxon>Stramenopiles</taxon>
        <taxon>Oomycota</taxon>
        <taxon>Peronosporomycetes</taxon>
        <taxon>Peronosporales</taxon>
        <taxon>Peronosporaceae</taxon>
        <taxon>Phytophthora</taxon>
    </lineage>
</organism>
<dbReference type="Proteomes" id="UP000429607">
    <property type="component" value="Unassembled WGS sequence"/>
</dbReference>
<feature type="domain" description="SET" evidence="1">
    <location>
        <begin position="1"/>
        <end position="67"/>
    </location>
</feature>
<name>A0A6A3G546_9STRA</name>
<evidence type="ECO:0000313" key="2">
    <source>
        <dbReference type="EMBL" id="KAE8951796.1"/>
    </source>
</evidence>
<sequence>MHLKTRTTGNKHVGIDALEEGSMLRLMNHACNPTARFHEVQTGTHLTVVAVSVRDIWVGEEVTVSYGDKLWFVCRCGWVGCQHRNIQDLPDPARDEDIAELSDPAREG</sequence>
<proteinExistence type="predicted"/>
<accession>A0A6A3G546</accession>
<dbReference type="PROSITE" id="PS50280">
    <property type="entry name" value="SET"/>
    <property type="match status" value="1"/>
</dbReference>
<dbReference type="CDD" id="cd08161">
    <property type="entry name" value="SET"/>
    <property type="match status" value="1"/>
</dbReference>
<dbReference type="AlphaFoldDB" id="A0A6A3G546"/>
<dbReference type="SUPFAM" id="SSF82199">
    <property type="entry name" value="SET domain"/>
    <property type="match status" value="1"/>
</dbReference>
<dbReference type="Gene3D" id="2.170.270.10">
    <property type="entry name" value="SET domain"/>
    <property type="match status" value="1"/>
</dbReference>